<name>A0ACB8BJ04_9AGAM</name>
<dbReference type="Proteomes" id="UP000790709">
    <property type="component" value="Unassembled WGS sequence"/>
</dbReference>
<proteinExistence type="predicted"/>
<sequence length="321" mass="34037">MFKRLDDPNIIFSNASGTTEVYSGTTGEQIPQGSASDGSGSGFSLPAILWIACSFTIGVPLMLAGIRGWRLTTGAAIAISAALCSWAVFVNMLDSIGISDLALTIFVLALSILGFCVGLLQLGRLAGILLLGILGGLSLAIRIVLLRKGLLVAGDAVFFVNWLLIGAFGLASGLLVVWRQRAGILLGCSSAGTFLCALGIDLVVNKQSGMSRGLRFLFDRNAYHAADVLDTGYNPPISTLIMLAISISLTPVFAYAQHRLFPHPFTRSRRVDVELCSTSEDRADAEPEEPKPISTGTSRFSSDTSPPSSPETPQFNKEVPI</sequence>
<comment type="caution">
    <text evidence="1">The sequence shown here is derived from an EMBL/GenBank/DDBJ whole genome shotgun (WGS) entry which is preliminary data.</text>
</comment>
<protein>
    <submittedName>
        <fullName evidence="1">Uncharacterized protein</fullName>
    </submittedName>
</protein>
<reference evidence="1" key="1">
    <citation type="journal article" date="2021" name="New Phytol.">
        <title>Evolutionary innovations through gain and loss of genes in the ectomycorrhizal Boletales.</title>
        <authorList>
            <person name="Wu G."/>
            <person name="Miyauchi S."/>
            <person name="Morin E."/>
            <person name="Kuo A."/>
            <person name="Drula E."/>
            <person name="Varga T."/>
            <person name="Kohler A."/>
            <person name="Feng B."/>
            <person name="Cao Y."/>
            <person name="Lipzen A."/>
            <person name="Daum C."/>
            <person name="Hundley H."/>
            <person name="Pangilinan J."/>
            <person name="Johnson J."/>
            <person name="Barry K."/>
            <person name="LaButti K."/>
            <person name="Ng V."/>
            <person name="Ahrendt S."/>
            <person name="Min B."/>
            <person name="Choi I.G."/>
            <person name="Park H."/>
            <person name="Plett J.M."/>
            <person name="Magnuson J."/>
            <person name="Spatafora J.W."/>
            <person name="Nagy L.G."/>
            <person name="Henrissat B."/>
            <person name="Grigoriev I.V."/>
            <person name="Yang Z.L."/>
            <person name="Xu J."/>
            <person name="Martin F.M."/>
        </authorList>
    </citation>
    <scope>NUCLEOTIDE SEQUENCE</scope>
    <source>
        <strain evidence="1">KUC20120723A-06</strain>
    </source>
</reference>
<dbReference type="EMBL" id="MU266405">
    <property type="protein sequence ID" value="KAH7925294.1"/>
    <property type="molecule type" value="Genomic_DNA"/>
</dbReference>
<organism evidence="1 2">
    <name type="scientific">Leucogyrophana mollusca</name>
    <dbReference type="NCBI Taxonomy" id="85980"/>
    <lineage>
        <taxon>Eukaryota</taxon>
        <taxon>Fungi</taxon>
        <taxon>Dikarya</taxon>
        <taxon>Basidiomycota</taxon>
        <taxon>Agaricomycotina</taxon>
        <taxon>Agaricomycetes</taxon>
        <taxon>Agaricomycetidae</taxon>
        <taxon>Boletales</taxon>
        <taxon>Boletales incertae sedis</taxon>
        <taxon>Leucogyrophana</taxon>
    </lineage>
</organism>
<evidence type="ECO:0000313" key="1">
    <source>
        <dbReference type="EMBL" id="KAH7925294.1"/>
    </source>
</evidence>
<evidence type="ECO:0000313" key="2">
    <source>
        <dbReference type="Proteomes" id="UP000790709"/>
    </source>
</evidence>
<keyword evidence="2" id="KW-1185">Reference proteome</keyword>
<accession>A0ACB8BJ04</accession>
<gene>
    <name evidence="1" type="ORF">BV22DRAFT_1011538</name>
</gene>